<dbReference type="AlphaFoldDB" id="A0A2P1P9E4"/>
<dbReference type="EMBL" id="CP027845">
    <property type="protein sequence ID" value="AVP87886.1"/>
    <property type="molecule type" value="Genomic_DNA"/>
</dbReference>
<evidence type="ECO:0000313" key="2">
    <source>
        <dbReference type="EMBL" id="AVP87886.1"/>
    </source>
</evidence>
<feature type="region of interest" description="Disordered" evidence="1">
    <location>
        <begin position="124"/>
        <end position="143"/>
    </location>
</feature>
<name>A0A2P1P9E4_9RICK</name>
<evidence type="ECO:0000313" key="3">
    <source>
        <dbReference type="Proteomes" id="UP000241762"/>
    </source>
</evidence>
<proteinExistence type="predicted"/>
<gene>
    <name evidence="2" type="ORF">phytr_9580</name>
</gene>
<organism evidence="2 3">
    <name type="scientific">Candidatus Phycorickettsia trachydisci</name>
    <dbReference type="NCBI Taxonomy" id="2115978"/>
    <lineage>
        <taxon>Bacteria</taxon>
        <taxon>Pseudomonadati</taxon>
        <taxon>Pseudomonadota</taxon>
        <taxon>Alphaproteobacteria</taxon>
        <taxon>Rickettsiales</taxon>
        <taxon>Rickettsiaceae</taxon>
        <taxon>Candidatus Phycorickettsia</taxon>
    </lineage>
</organism>
<reference evidence="2 3" key="1">
    <citation type="submission" date="2018-03" db="EMBL/GenBank/DDBJ databases">
        <title>A gene transfer event suggests a long-term partnership between eustigmatophyte algae and a novel lineage of endosymbiotic bacteria.</title>
        <authorList>
            <person name="Yurchenko T."/>
            <person name="Sevcikova T."/>
            <person name="Pribyl P."/>
            <person name="El Karkouri K."/>
            <person name="Klimes V."/>
            <person name="Amaral R."/>
            <person name="Zbrankova V."/>
            <person name="Kim E."/>
            <person name="Raoult D."/>
            <person name="Santos L.M.A."/>
            <person name="Elias M."/>
        </authorList>
    </citation>
    <scope>NUCLEOTIDE SEQUENCE [LARGE SCALE GENOMIC DNA]</scope>
    <source>
        <strain evidence="2">CCALA 838</strain>
    </source>
</reference>
<dbReference type="Proteomes" id="UP000241762">
    <property type="component" value="Chromosome"/>
</dbReference>
<dbReference type="KEGG" id="ptc:phytr_9580"/>
<keyword evidence="3" id="KW-1185">Reference proteome</keyword>
<sequence>MIGTYMNDYNKIFNHTIIIPELEKEDAIDRDHEAEITSPKDNISPKLLESLLLESMAEPLVTEENVDDQIEHITDETLNYYLSLMPQTGLVRQDTIILNQGPTMIPPYYDLVAEMIEHGLLSPRSSETPIVGQNEDIADDNAE</sequence>
<protein>
    <submittedName>
        <fullName evidence="2">Uncharacterized protein</fullName>
    </submittedName>
</protein>
<accession>A0A2P1P9E4</accession>
<evidence type="ECO:0000256" key="1">
    <source>
        <dbReference type="SAM" id="MobiDB-lite"/>
    </source>
</evidence>